<evidence type="ECO:0008006" key="3">
    <source>
        <dbReference type="Google" id="ProtNLM"/>
    </source>
</evidence>
<proteinExistence type="predicted"/>
<accession>A0A845GZH6</accession>
<dbReference type="Gene3D" id="3.30.450.360">
    <property type="match status" value="1"/>
</dbReference>
<name>A0A845GZH6_9BURK</name>
<evidence type="ECO:0000313" key="2">
    <source>
        <dbReference type="Proteomes" id="UP000447355"/>
    </source>
</evidence>
<protein>
    <recommendedName>
        <fullName evidence="3">Type II secretion system protein</fullName>
    </recommendedName>
</protein>
<organism evidence="1 2">
    <name type="scientific">Duganella vulcania</name>
    <dbReference type="NCBI Taxonomy" id="2692166"/>
    <lineage>
        <taxon>Bacteria</taxon>
        <taxon>Pseudomonadati</taxon>
        <taxon>Pseudomonadota</taxon>
        <taxon>Betaproteobacteria</taxon>
        <taxon>Burkholderiales</taxon>
        <taxon>Oxalobacteraceae</taxon>
        <taxon>Telluria group</taxon>
        <taxon>Duganella</taxon>
    </lineage>
</organism>
<gene>
    <name evidence="1" type="ORF">GTP90_33255</name>
</gene>
<dbReference type="AlphaFoldDB" id="A0A845GZH6"/>
<comment type="caution">
    <text evidence="1">The sequence shown here is derived from an EMBL/GenBank/DDBJ whole genome shotgun (WGS) entry which is preliminary data.</text>
</comment>
<reference evidence="1" key="1">
    <citation type="submission" date="2019-12" db="EMBL/GenBank/DDBJ databases">
        <title>Novel species isolated from a subtropical stream in China.</title>
        <authorList>
            <person name="Lu H."/>
        </authorList>
    </citation>
    <scope>NUCLEOTIDE SEQUENCE [LARGE SCALE GENOMIC DNA]</scope>
    <source>
        <strain evidence="1">FT81W</strain>
    </source>
</reference>
<dbReference type="Proteomes" id="UP000447355">
    <property type="component" value="Unassembled WGS sequence"/>
</dbReference>
<evidence type="ECO:0000313" key="1">
    <source>
        <dbReference type="EMBL" id="MYM98722.1"/>
    </source>
</evidence>
<dbReference type="EMBL" id="WWCX01000143">
    <property type="protein sequence ID" value="MYM98722.1"/>
    <property type="molecule type" value="Genomic_DNA"/>
</dbReference>
<sequence>MFNAMMLAVMLGLTTWYGVRQVDAGALLTHAAQQGQAQAMAAYRQAVVAYFTDHPQQYHAAPAAQLVAAGAPVGGASQGGFANFRLADGTILVYALAPQPGLMGELLALSQRSHMVGLFSQGYFRPALSTVPSTIAAPALAIPNGGPVWLAARN</sequence>
<dbReference type="RefSeq" id="WP_161087524.1">
    <property type="nucleotide sequence ID" value="NZ_WWCX01000143.1"/>
</dbReference>